<accession>A0A098TQX0</accession>
<dbReference type="AlphaFoldDB" id="A0A098TQX0"/>
<keyword evidence="3" id="KW-1185">Reference proteome</keyword>
<organism evidence="2 3">
    <name type="scientific">Neosynechococcus sphagnicola sy1</name>
    <dbReference type="NCBI Taxonomy" id="1497020"/>
    <lineage>
        <taxon>Bacteria</taxon>
        <taxon>Bacillati</taxon>
        <taxon>Cyanobacteriota</taxon>
        <taxon>Cyanophyceae</taxon>
        <taxon>Neosynechococcales</taxon>
        <taxon>Neosynechococcaceae</taxon>
        <taxon>Neosynechococcus</taxon>
    </lineage>
</organism>
<sequence length="134" mass="13770">MTSKQSGWVMGFSVSLALMLPGSLLPATGASAQSYGGGSSPVIVSPTVGRRTVIVNPAYYPSYPSSTLIINPSRQRATVIVNPSQTGTVIVNPAKRGQTVIVAPSLSPSRCGTSIIGSPIPAPVPVDLYTGRQC</sequence>
<evidence type="ECO:0000313" key="3">
    <source>
        <dbReference type="Proteomes" id="UP000030170"/>
    </source>
</evidence>
<dbReference type="Proteomes" id="UP000030170">
    <property type="component" value="Unassembled WGS sequence"/>
</dbReference>
<protein>
    <submittedName>
        <fullName evidence="2">Uncharacterized protein</fullName>
    </submittedName>
</protein>
<evidence type="ECO:0000313" key="2">
    <source>
        <dbReference type="EMBL" id="KGF73228.1"/>
    </source>
</evidence>
<proteinExistence type="predicted"/>
<dbReference type="EMBL" id="JJML01000014">
    <property type="protein sequence ID" value="KGF73228.1"/>
    <property type="molecule type" value="Genomic_DNA"/>
</dbReference>
<dbReference type="RefSeq" id="WP_036531898.1">
    <property type="nucleotide sequence ID" value="NZ_JJML01000014.1"/>
</dbReference>
<dbReference type="OrthoDB" id="531681at2"/>
<comment type="caution">
    <text evidence="2">The sequence shown here is derived from an EMBL/GenBank/DDBJ whole genome shotgun (WGS) entry which is preliminary data.</text>
</comment>
<feature type="signal peptide" evidence="1">
    <location>
        <begin position="1"/>
        <end position="32"/>
    </location>
</feature>
<gene>
    <name evidence="2" type="ORF">DO97_01665</name>
</gene>
<reference evidence="2 3" key="1">
    <citation type="journal article" date="2014" name="Mol. Ecol.">
        <title>Evolution of Synechococcus.</title>
        <authorList>
            <person name="Dvorak P."/>
            <person name="Casamatta D."/>
            <person name="Hasler P."/>
            <person name="Poulickova A."/>
            <person name="Ondrej V."/>
            <person name="Sanges R."/>
        </authorList>
    </citation>
    <scope>NUCLEOTIDE SEQUENCE [LARGE SCALE GENOMIC DNA]</scope>
    <source>
        <strain evidence="2 3">CAUP A 1101</strain>
    </source>
</reference>
<feature type="chain" id="PRO_5001941077" evidence="1">
    <location>
        <begin position="33"/>
        <end position="134"/>
    </location>
</feature>
<keyword evidence="1" id="KW-0732">Signal</keyword>
<evidence type="ECO:0000256" key="1">
    <source>
        <dbReference type="SAM" id="SignalP"/>
    </source>
</evidence>
<name>A0A098TQX0_9CYAN</name>